<dbReference type="RefSeq" id="WP_127785174.1">
    <property type="nucleotide sequence ID" value="NZ_SACL01000001.1"/>
</dbReference>
<comment type="similarity">
    <text evidence="1">Belongs to the ABC transporter superfamily.</text>
</comment>
<dbReference type="InterPro" id="IPR050683">
    <property type="entry name" value="Bact_Polysacc_Export_ATP-bd"/>
</dbReference>
<dbReference type="CDD" id="cd03220">
    <property type="entry name" value="ABC_KpsT_Wzt"/>
    <property type="match status" value="1"/>
</dbReference>
<keyword evidence="4 6" id="KW-0067">ATP-binding</keyword>
<evidence type="ECO:0000256" key="1">
    <source>
        <dbReference type="ARBA" id="ARBA00005417"/>
    </source>
</evidence>
<keyword evidence="7" id="KW-1185">Reference proteome</keyword>
<feature type="domain" description="ABC transporter" evidence="5">
    <location>
        <begin position="43"/>
        <end position="265"/>
    </location>
</feature>
<dbReference type="PANTHER" id="PTHR46743:SF2">
    <property type="entry name" value="TEICHOIC ACIDS EXPORT ATP-BINDING PROTEIN TAGH"/>
    <property type="match status" value="1"/>
</dbReference>
<keyword evidence="3" id="KW-0547">Nucleotide-binding</keyword>
<dbReference type="InterPro" id="IPR029439">
    <property type="entry name" value="Wzt_C"/>
</dbReference>
<dbReference type="Pfam" id="PF00005">
    <property type="entry name" value="ABC_tran"/>
    <property type="match status" value="1"/>
</dbReference>
<dbReference type="InterPro" id="IPR003439">
    <property type="entry name" value="ABC_transporter-like_ATP-bd"/>
</dbReference>
<dbReference type="GO" id="GO:0016887">
    <property type="term" value="F:ATP hydrolysis activity"/>
    <property type="evidence" value="ECO:0007669"/>
    <property type="project" value="InterPro"/>
</dbReference>
<organism evidence="6 7">
    <name type="scientific">Rhodovarius crocodyli</name>
    <dbReference type="NCBI Taxonomy" id="1979269"/>
    <lineage>
        <taxon>Bacteria</taxon>
        <taxon>Pseudomonadati</taxon>
        <taxon>Pseudomonadota</taxon>
        <taxon>Alphaproteobacteria</taxon>
        <taxon>Acetobacterales</taxon>
        <taxon>Roseomonadaceae</taxon>
        <taxon>Rhodovarius</taxon>
    </lineage>
</organism>
<dbReference type="Pfam" id="PF14524">
    <property type="entry name" value="Wzt_C"/>
    <property type="match status" value="1"/>
</dbReference>
<gene>
    <name evidence="6" type="ORF">EOD42_00895</name>
</gene>
<dbReference type="CDD" id="cd10147">
    <property type="entry name" value="Wzt_C-like"/>
    <property type="match status" value="1"/>
</dbReference>
<dbReference type="GO" id="GO:0016020">
    <property type="term" value="C:membrane"/>
    <property type="evidence" value="ECO:0007669"/>
    <property type="project" value="InterPro"/>
</dbReference>
<comment type="caution">
    <text evidence="6">The sequence shown here is derived from an EMBL/GenBank/DDBJ whole genome shotgun (WGS) entry which is preliminary data.</text>
</comment>
<dbReference type="PROSITE" id="PS50893">
    <property type="entry name" value="ABC_TRANSPORTER_2"/>
    <property type="match status" value="1"/>
</dbReference>
<evidence type="ECO:0000256" key="4">
    <source>
        <dbReference type="ARBA" id="ARBA00022840"/>
    </source>
</evidence>
<dbReference type="GO" id="GO:0140359">
    <property type="term" value="F:ABC-type transporter activity"/>
    <property type="evidence" value="ECO:0007669"/>
    <property type="project" value="InterPro"/>
</dbReference>
<dbReference type="Proteomes" id="UP000282957">
    <property type="component" value="Unassembled WGS sequence"/>
</dbReference>
<evidence type="ECO:0000313" key="7">
    <source>
        <dbReference type="Proteomes" id="UP000282957"/>
    </source>
</evidence>
<reference evidence="6 7" key="1">
    <citation type="submission" date="2019-01" db="EMBL/GenBank/DDBJ databases">
        <authorList>
            <person name="Chen W.-M."/>
        </authorList>
    </citation>
    <scope>NUCLEOTIDE SEQUENCE [LARGE SCALE GENOMIC DNA]</scope>
    <source>
        <strain evidence="6 7">CCP-6</strain>
    </source>
</reference>
<sequence length="451" mass="49198">MSSEEIAIEARDLSKAYFIYDSPADRLKQAVMPRLRGLLLPLLRAIGRGRGERRYFREHWALRALDFEVRRGETVGIIGRNGSGKSTLLQIVCGTLTPSTGEAQVRGRVAALLELGSGFNPEYTGRENVYLNASVLGLTREETEARMDSILAFADIGDFIDQPVKTYSSGMAMRLAFAVIAHVDADILIIDEALAVGDAYFQQKCFRWLHKFRENGTILFCGHDMAAVVGLCDHAIWLDKGELRMKGPAKQVAEAYSSFIAVAAMGLKDDQVKLLEGPVDANPQAPGEGWQPIPPSSEFGSGLARITHVRLSDADGRQPMLLHGGEELLLEVRIEASATIDRCVAGFTLKDRLGQPTLSGNMQDAALFNDFRMEAGAVGEARMRFVLPHLASGPYMFALAFASGTQDQHVQHHWVHEALAVTVQNPRNYGSNIVAPLTEAALVARDPLAGG</sequence>
<dbReference type="AlphaFoldDB" id="A0A437MM49"/>
<dbReference type="SUPFAM" id="SSF52540">
    <property type="entry name" value="P-loop containing nucleoside triphosphate hydrolases"/>
    <property type="match status" value="1"/>
</dbReference>
<dbReference type="InterPro" id="IPR027417">
    <property type="entry name" value="P-loop_NTPase"/>
</dbReference>
<proteinExistence type="inferred from homology"/>
<evidence type="ECO:0000256" key="2">
    <source>
        <dbReference type="ARBA" id="ARBA00022448"/>
    </source>
</evidence>
<dbReference type="PROSITE" id="PS00211">
    <property type="entry name" value="ABC_TRANSPORTER_1"/>
    <property type="match status" value="1"/>
</dbReference>
<dbReference type="GO" id="GO:0005524">
    <property type="term" value="F:ATP binding"/>
    <property type="evidence" value="ECO:0007669"/>
    <property type="project" value="UniProtKB-KW"/>
</dbReference>
<dbReference type="Gene3D" id="3.40.50.300">
    <property type="entry name" value="P-loop containing nucleotide triphosphate hydrolases"/>
    <property type="match status" value="1"/>
</dbReference>
<dbReference type="EMBL" id="SACL01000001">
    <property type="protein sequence ID" value="RVT98702.1"/>
    <property type="molecule type" value="Genomic_DNA"/>
</dbReference>
<evidence type="ECO:0000256" key="3">
    <source>
        <dbReference type="ARBA" id="ARBA00022741"/>
    </source>
</evidence>
<name>A0A437MM49_9PROT</name>
<dbReference type="InterPro" id="IPR017871">
    <property type="entry name" value="ABC_transporter-like_CS"/>
</dbReference>
<dbReference type="PANTHER" id="PTHR46743">
    <property type="entry name" value="TEICHOIC ACIDS EXPORT ATP-BINDING PROTEIN TAGH"/>
    <property type="match status" value="1"/>
</dbReference>
<dbReference type="OrthoDB" id="9778870at2"/>
<dbReference type="Gene3D" id="2.70.50.60">
    <property type="entry name" value="abc- transporter (atp binding component) like domain"/>
    <property type="match status" value="1"/>
</dbReference>
<accession>A0A437MM49</accession>
<dbReference type="InterPro" id="IPR003593">
    <property type="entry name" value="AAA+_ATPase"/>
</dbReference>
<dbReference type="InterPro" id="IPR015860">
    <property type="entry name" value="ABC_transpr_TagH-like"/>
</dbReference>
<evidence type="ECO:0000313" key="6">
    <source>
        <dbReference type="EMBL" id="RVT98702.1"/>
    </source>
</evidence>
<evidence type="ECO:0000259" key="5">
    <source>
        <dbReference type="PROSITE" id="PS50893"/>
    </source>
</evidence>
<protein>
    <submittedName>
        <fullName evidence="6">ABC transporter ATP-binding protein</fullName>
    </submittedName>
</protein>
<keyword evidence="2" id="KW-0813">Transport</keyword>
<dbReference type="SMART" id="SM00382">
    <property type="entry name" value="AAA"/>
    <property type="match status" value="1"/>
</dbReference>